<evidence type="ECO:0000256" key="1">
    <source>
        <dbReference type="SAM" id="SignalP"/>
    </source>
</evidence>
<proteinExistence type="predicted"/>
<keyword evidence="1" id="KW-0732">Signal</keyword>
<reference evidence="2" key="1">
    <citation type="submission" date="2021-06" db="EMBL/GenBank/DDBJ databases">
        <authorList>
            <person name="Kallberg Y."/>
            <person name="Tangrot J."/>
            <person name="Rosling A."/>
        </authorList>
    </citation>
    <scope>NUCLEOTIDE SEQUENCE</scope>
    <source>
        <strain evidence="2">FL130A</strain>
    </source>
</reference>
<comment type="caution">
    <text evidence="2">The sequence shown here is derived from an EMBL/GenBank/DDBJ whole genome shotgun (WGS) entry which is preliminary data.</text>
</comment>
<feature type="signal peptide" evidence="1">
    <location>
        <begin position="1"/>
        <end position="21"/>
    </location>
</feature>
<protein>
    <submittedName>
        <fullName evidence="2">1074_t:CDS:1</fullName>
    </submittedName>
</protein>
<dbReference type="EMBL" id="CAJVPS010000199">
    <property type="protein sequence ID" value="CAG8464080.1"/>
    <property type="molecule type" value="Genomic_DNA"/>
</dbReference>
<name>A0A9N8VRR8_9GLOM</name>
<evidence type="ECO:0000313" key="3">
    <source>
        <dbReference type="Proteomes" id="UP000789508"/>
    </source>
</evidence>
<dbReference type="AlphaFoldDB" id="A0A9N8VRR8"/>
<sequence>MVLLTRLLRKAMLIFMVKVAGAPSDNSTQVQDAERVNAWLKKRDEFVAANPTDKPDILTELALDNMRQLDYENFNPEDFL</sequence>
<gene>
    <name evidence="2" type="ORF">ALEPTO_LOCUS1688</name>
</gene>
<organism evidence="2 3">
    <name type="scientific">Ambispora leptoticha</name>
    <dbReference type="NCBI Taxonomy" id="144679"/>
    <lineage>
        <taxon>Eukaryota</taxon>
        <taxon>Fungi</taxon>
        <taxon>Fungi incertae sedis</taxon>
        <taxon>Mucoromycota</taxon>
        <taxon>Glomeromycotina</taxon>
        <taxon>Glomeromycetes</taxon>
        <taxon>Archaeosporales</taxon>
        <taxon>Ambisporaceae</taxon>
        <taxon>Ambispora</taxon>
    </lineage>
</organism>
<keyword evidence="3" id="KW-1185">Reference proteome</keyword>
<accession>A0A9N8VRR8</accession>
<feature type="chain" id="PRO_5040433092" evidence="1">
    <location>
        <begin position="22"/>
        <end position="80"/>
    </location>
</feature>
<evidence type="ECO:0000313" key="2">
    <source>
        <dbReference type="EMBL" id="CAG8464080.1"/>
    </source>
</evidence>
<dbReference type="Proteomes" id="UP000789508">
    <property type="component" value="Unassembled WGS sequence"/>
</dbReference>